<feature type="domain" description="Type IV secretion system coupling protein TraD DNA-binding" evidence="7">
    <location>
        <begin position="113"/>
        <end position="490"/>
    </location>
</feature>
<dbReference type="Pfam" id="PF10412">
    <property type="entry name" value="TrwB_AAD_bind"/>
    <property type="match status" value="1"/>
</dbReference>
<name>A0A097SPI5_ACIPI</name>
<feature type="transmembrane region" description="Helical" evidence="6">
    <location>
        <begin position="55"/>
        <end position="75"/>
    </location>
</feature>
<dbReference type="SUPFAM" id="SSF52540">
    <property type="entry name" value="P-loop containing nucleoside triphosphate hydrolases"/>
    <property type="match status" value="1"/>
</dbReference>
<organism evidence="8">
    <name type="scientific">Acinetobacter pittii</name>
    <name type="common">Acinetobacter genomosp. 3</name>
    <dbReference type="NCBI Taxonomy" id="48296"/>
    <lineage>
        <taxon>Bacteria</taxon>
        <taxon>Pseudomonadati</taxon>
        <taxon>Pseudomonadota</taxon>
        <taxon>Gammaproteobacteria</taxon>
        <taxon>Moraxellales</taxon>
        <taxon>Moraxellaceae</taxon>
        <taxon>Acinetobacter</taxon>
        <taxon>Acinetobacter calcoaceticus/baumannii complex</taxon>
    </lineage>
</organism>
<protein>
    <submittedName>
        <fullName evidence="8">VirD4</fullName>
    </submittedName>
</protein>
<dbReference type="GeneID" id="69464957"/>
<evidence type="ECO:0000256" key="3">
    <source>
        <dbReference type="ARBA" id="ARBA00022692"/>
    </source>
</evidence>
<dbReference type="PANTHER" id="PTHR37937">
    <property type="entry name" value="CONJUGATIVE TRANSFER: DNA TRANSPORT"/>
    <property type="match status" value="1"/>
</dbReference>
<gene>
    <name evidence="8" type="primary">virD4</name>
    <name evidence="8" type="ORF">ABC8415_0030</name>
</gene>
<evidence type="ECO:0000256" key="5">
    <source>
        <dbReference type="ARBA" id="ARBA00023136"/>
    </source>
</evidence>
<dbReference type="InterPro" id="IPR051539">
    <property type="entry name" value="T4SS-coupling_protein"/>
</dbReference>
<keyword evidence="2" id="KW-1003">Cell membrane</keyword>
<accession>A0A097SPI5</accession>
<dbReference type="InterPro" id="IPR019476">
    <property type="entry name" value="T4SS_TraD_DNA-bd"/>
</dbReference>
<dbReference type="AlphaFoldDB" id="A0A097SPI5"/>
<evidence type="ECO:0000256" key="4">
    <source>
        <dbReference type="ARBA" id="ARBA00022989"/>
    </source>
</evidence>
<dbReference type="Gene3D" id="3.40.50.300">
    <property type="entry name" value="P-loop containing nucleotide triphosphate hydrolases"/>
    <property type="match status" value="2"/>
</dbReference>
<dbReference type="CDD" id="cd01127">
    <property type="entry name" value="TrwB_TraG_TraD_VirD4"/>
    <property type="match status" value="1"/>
</dbReference>
<evidence type="ECO:0000259" key="7">
    <source>
        <dbReference type="Pfam" id="PF10412"/>
    </source>
</evidence>
<evidence type="ECO:0000256" key="6">
    <source>
        <dbReference type="SAM" id="Phobius"/>
    </source>
</evidence>
<keyword evidence="3 6" id="KW-0812">Transmembrane</keyword>
<geneLocation type="plasmid" evidence="8">
    <name>pNDM-AP</name>
</geneLocation>
<keyword evidence="8" id="KW-0614">Plasmid</keyword>
<dbReference type="InterPro" id="IPR027417">
    <property type="entry name" value="P-loop_NTPase"/>
</dbReference>
<evidence type="ECO:0000313" key="8">
    <source>
        <dbReference type="EMBL" id="AIU93432.1"/>
    </source>
</evidence>
<dbReference type="GO" id="GO:0005886">
    <property type="term" value="C:plasma membrane"/>
    <property type="evidence" value="ECO:0007669"/>
    <property type="project" value="UniProtKB-SubCell"/>
</dbReference>
<feature type="transmembrane region" description="Helical" evidence="6">
    <location>
        <begin position="12"/>
        <end position="34"/>
    </location>
</feature>
<evidence type="ECO:0000256" key="1">
    <source>
        <dbReference type="ARBA" id="ARBA00004651"/>
    </source>
</evidence>
<keyword evidence="5 6" id="KW-0472">Membrane</keyword>
<proteinExistence type="predicted"/>
<comment type="subcellular location">
    <subcellularLocation>
        <location evidence="1">Cell membrane</location>
        <topology evidence="1">Multi-pass membrane protein</topology>
    </subcellularLocation>
</comment>
<dbReference type="PANTHER" id="PTHR37937:SF1">
    <property type="entry name" value="CONJUGATIVE TRANSFER: DNA TRANSPORT"/>
    <property type="match status" value="1"/>
</dbReference>
<reference evidence="8" key="1">
    <citation type="submission" date="2013-12" db="EMBL/GenBank/DDBJ databases">
        <title>Acinetobacter pitti plasmid metallo-beta-lactamase NDM-1 gene, complete sequence.</title>
        <authorList>
            <person name="Fu Y."/>
            <person name="Jiang Y."/>
            <person name="Yu Y."/>
        </authorList>
    </citation>
    <scope>NUCLEOTIDE SEQUENCE</scope>
    <source>
        <strain evidence="8">Acinetobacter pitti</strain>
        <plasmid evidence="8">pNDM-AP</plasmid>
    </source>
</reference>
<dbReference type="RefSeq" id="WP_015060710.1">
    <property type="nucleotide sequence ID" value="NZ_CM001802.1"/>
</dbReference>
<sequence>MNDQSQKIFGHAVLAVVITVITTWAIFLPKFFIIPKDHKVQAILYAIPLTFKTPLYVLILLLALVISSALAWFYFQNNKTPFGGERYVRVLRGLQLVSPFKLRRMTKEKDYQIRFCGMPVPKDLKYKHFLLTGGTGQGKSVSISDFLDSCVADSRSKTRLIVVDPNGTYASLFAKKGDVIFNPFDARSVHWSVINEVQNSYDIETYSMTIIPKSSDANHENFNTMARTIVKSAMTKVLEMDELTREQQTQQFLEILLISSDDKLKEFLVGTQAYSLLGNSELVGTLRSIVTTYLSPHTHSKIGDFSFRDYLKHGTGNIFITWREDQLTALQPLVSCATDVICSSLLSDFDNYSDFIFCLDELGSLNRLSYLEAVLTKGRKHRLIALAGIQSLAQLITIYGEKFSITLRGCFSSFGVCAVNSQDTYTPQEYEKAFGAIEVLRKMKSANKDSRPELVKEKENVVKAEEISSLKPLHFYMKFSGHYPPTLVTMKYRTYAKVSDSFLAV</sequence>
<evidence type="ECO:0000256" key="2">
    <source>
        <dbReference type="ARBA" id="ARBA00022475"/>
    </source>
</evidence>
<dbReference type="EMBL" id="KJ003839">
    <property type="protein sequence ID" value="AIU93432.1"/>
    <property type="molecule type" value="Genomic_DNA"/>
</dbReference>
<keyword evidence="4 6" id="KW-1133">Transmembrane helix</keyword>